<dbReference type="Gene3D" id="2.130.10.10">
    <property type="entry name" value="YVTN repeat-like/Quinoprotein amine dehydrogenase"/>
    <property type="match status" value="3"/>
</dbReference>
<comment type="pathway">
    <text evidence="1">Protein modification; protein ubiquitination.</text>
</comment>
<comment type="caution">
    <text evidence="7">The sequence shown here is derived from an EMBL/GenBank/DDBJ whole genome shotgun (WGS) entry which is preliminary data.</text>
</comment>
<dbReference type="PROSITE" id="PS50082">
    <property type="entry name" value="WD_REPEATS_2"/>
    <property type="match status" value="4"/>
</dbReference>
<dbReference type="PANTHER" id="PTHR22852">
    <property type="entry name" value="LETHAL 2 DENTICLELESS PROTEIN RETINOIC ACID-REGULATED NUCLEAR MATRIX-ASSOCIATED PROTEIN"/>
    <property type="match status" value="1"/>
</dbReference>
<gene>
    <name evidence="7" type="ORF">M5K25_008155</name>
</gene>
<accession>A0ABD0VF64</accession>
<proteinExistence type="inferred from homology"/>
<protein>
    <recommendedName>
        <fullName evidence="9">Denticleless protein homolog</fullName>
    </recommendedName>
</protein>
<feature type="repeat" description="WD" evidence="6">
    <location>
        <begin position="355"/>
        <end position="397"/>
    </location>
</feature>
<feature type="repeat" description="WD" evidence="6">
    <location>
        <begin position="323"/>
        <end position="353"/>
    </location>
</feature>
<evidence type="ECO:0000256" key="2">
    <source>
        <dbReference type="ARBA" id="ARBA00022574"/>
    </source>
</evidence>
<feature type="repeat" description="WD" evidence="6">
    <location>
        <begin position="145"/>
        <end position="180"/>
    </location>
</feature>
<dbReference type="SUPFAM" id="SSF50978">
    <property type="entry name" value="WD40 repeat-like"/>
    <property type="match status" value="1"/>
</dbReference>
<evidence type="ECO:0000256" key="6">
    <source>
        <dbReference type="PROSITE-ProRule" id="PRU00221"/>
    </source>
</evidence>
<dbReference type="AlphaFoldDB" id="A0ABD0VF64"/>
<dbReference type="InterPro" id="IPR036322">
    <property type="entry name" value="WD40_repeat_dom_sf"/>
</dbReference>
<dbReference type="InterPro" id="IPR020472">
    <property type="entry name" value="WD40_PAC1"/>
</dbReference>
<evidence type="ECO:0000256" key="1">
    <source>
        <dbReference type="ARBA" id="ARBA00004906"/>
    </source>
</evidence>
<dbReference type="InterPro" id="IPR001680">
    <property type="entry name" value="WD40_rpt"/>
</dbReference>
<reference evidence="7 8" key="1">
    <citation type="journal article" date="2024" name="Plant Biotechnol. J.">
        <title>Dendrobium thyrsiflorum genome and its molecular insights into genes involved in important horticultural traits.</title>
        <authorList>
            <person name="Chen B."/>
            <person name="Wang J.Y."/>
            <person name="Zheng P.J."/>
            <person name="Li K.L."/>
            <person name="Liang Y.M."/>
            <person name="Chen X.F."/>
            <person name="Zhang C."/>
            <person name="Zhao X."/>
            <person name="He X."/>
            <person name="Zhang G.Q."/>
            <person name="Liu Z.J."/>
            <person name="Xu Q."/>
        </authorList>
    </citation>
    <scope>NUCLEOTIDE SEQUENCE [LARGE SCALE GENOMIC DNA]</scope>
    <source>
        <strain evidence="7">GZMU011</strain>
    </source>
</reference>
<dbReference type="Proteomes" id="UP001552299">
    <property type="component" value="Unassembled WGS sequence"/>
</dbReference>
<dbReference type="PROSITE" id="PS50294">
    <property type="entry name" value="WD_REPEATS_REGION"/>
    <property type="match status" value="3"/>
</dbReference>
<dbReference type="InterPro" id="IPR051865">
    <property type="entry name" value="WD-repeat_CDT2_adapter"/>
</dbReference>
<evidence type="ECO:0000256" key="3">
    <source>
        <dbReference type="ARBA" id="ARBA00022737"/>
    </source>
</evidence>
<evidence type="ECO:0000256" key="5">
    <source>
        <dbReference type="ARBA" id="ARBA00038344"/>
    </source>
</evidence>
<keyword evidence="8" id="KW-1185">Reference proteome</keyword>
<dbReference type="PANTHER" id="PTHR22852:SF0">
    <property type="entry name" value="DENTICLELESS PROTEIN HOMOLOG"/>
    <property type="match status" value="1"/>
</dbReference>
<keyword evidence="4" id="KW-0833">Ubl conjugation pathway</keyword>
<evidence type="ECO:0000313" key="8">
    <source>
        <dbReference type="Proteomes" id="UP001552299"/>
    </source>
</evidence>
<organism evidence="7 8">
    <name type="scientific">Dendrobium thyrsiflorum</name>
    <name type="common">Pinecone-like raceme dendrobium</name>
    <name type="synonym">Orchid</name>
    <dbReference type="NCBI Taxonomy" id="117978"/>
    <lineage>
        <taxon>Eukaryota</taxon>
        <taxon>Viridiplantae</taxon>
        <taxon>Streptophyta</taxon>
        <taxon>Embryophyta</taxon>
        <taxon>Tracheophyta</taxon>
        <taxon>Spermatophyta</taxon>
        <taxon>Magnoliopsida</taxon>
        <taxon>Liliopsida</taxon>
        <taxon>Asparagales</taxon>
        <taxon>Orchidaceae</taxon>
        <taxon>Epidendroideae</taxon>
        <taxon>Malaxideae</taxon>
        <taxon>Dendrobiinae</taxon>
        <taxon>Dendrobium</taxon>
    </lineage>
</organism>
<evidence type="ECO:0000313" key="7">
    <source>
        <dbReference type="EMBL" id="KAL0921118.1"/>
    </source>
</evidence>
<keyword evidence="2 6" id="KW-0853">WD repeat</keyword>
<name>A0ABD0VF64_DENTH</name>
<evidence type="ECO:0008006" key="9">
    <source>
        <dbReference type="Google" id="ProtNLM"/>
    </source>
</evidence>
<dbReference type="InterPro" id="IPR015943">
    <property type="entry name" value="WD40/YVTN_repeat-like_dom_sf"/>
</dbReference>
<dbReference type="Pfam" id="PF00400">
    <property type="entry name" value="WD40"/>
    <property type="match status" value="6"/>
</dbReference>
<sequence length="519" mass="57001">MAHSRSCSTSFFGELRTREISGFKVRQRPYLGDLSIDAGDFIIEHENNPSPPLALSFCKTSGKSHILAVSDEEGFVSCYDTRKRLSCHSSCWDKTAEAKISEWVAHENAIFDICWIKDDSQLLTASGDQTIKIWNAERRKCIGLLTGHTGSVKSVSSHSSNPELFVSGSRDGSFAIWDLRCKLGSHGVSRLSATSVVKEAHSSSHGRRTRRGQADSKSVTSVLYLKDDISIASAGAADSVVKFWDTRNLKSFISQACPDIKSFSKKEKTRHGISSLSQDTNGVLLAASCMDNRIYLYDVLHLSKGPKKIFNGSKITSFYVKSAVSPDGSHILSGSGDGNAYIWRVDKPESAPISLTGHEKEVTAVAWCSTEVGKLATSSDDYMVHVWNIKKESCISTRSPYSLRKRVTATPSKICRKLNLEVSNGFADASCALKKTMVNSSSPSRTKFEECSTPESLKKRKLGLFPAEGIDMQKTPDSVAVAAFDSPSSVLNPPSSLKRRTIRDYFLRSHESIKNHPCD</sequence>
<comment type="similarity">
    <text evidence="5">Belongs to the WD repeat cdt2 family.</text>
</comment>
<dbReference type="SMART" id="SM00320">
    <property type="entry name" value="WD40"/>
    <property type="match status" value="7"/>
</dbReference>
<dbReference type="PRINTS" id="PR00320">
    <property type="entry name" value="GPROTEINBRPT"/>
</dbReference>
<feature type="repeat" description="WD" evidence="6">
    <location>
        <begin position="103"/>
        <end position="144"/>
    </location>
</feature>
<keyword evidence="3" id="KW-0677">Repeat</keyword>
<evidence type="ECO:0000256" key="4">
    <source>
        <dbReference type="ARBA" id="ARBA00022786"/>
    </source>
</evidence>
<dbReference type="EMBL" id="JANQDX010000007">
    <property type="protein sequence ID" value="KAL0921118.1"/>
    <property type="molecule type" value="Genomic_DNA"/>
</dbReference>
<dbReference type="PROSITE" id="PS00678">
    <property type="entry name" value="WD_REPEATS_1"/>
    <property type="match status" value="1"/>
</dbReference>
<dbReference type="InterPro" id="IPR019775">
    <property type="entry name" value="WD40_repeat_CS"/>
</dbReference>